<dbReference type="PANTHER" id="PTHR33908">
    <property type="entry name" value="MANNOSYLTRANSFERASE YKCB-RELATED"/>
    <property type="match status" value="1"/>
</dbReference>
<dbReference type="Proteomes" id="UP000239209">
    <property type="component" value="Unassembled WGS sequence"/>
</dbReference>
<evidence type="ECO:0000256" key="1">
    <source>
        <dbReference type="ARBA" id="ARBA00004651"/>
    </source>
</evidence>
<dbReference type="GO" id="GO:0009103">
    <property type="term" value="P:lipopolysaccharide biosynthetic process"/>
    <property type="evidence" value="ECO:0007669"/>
    <property type="project" value="UniProtKB-ARBA"/>
</dbReference>
<dbReference type="InterPro" id="IPR050297">
    <property type="entry name" value="LipidA_mod_glycosyltrf_83"/>
</dbReference>
<feature type="transmembrane region" description="Helical" evidence="8">
    <location>
        <begin position="321"/>
        <end position="343"/>
    </location>
</feature>
<feature type="transmembrane region" description="Helical" evidence="8">
    <location>
        <begin position="127"/>
        <end position="143"/>
    </location>
</feature>
<feature type="transmembrane region" description="Helical" evidence="8">
    <location>
        <begin position="224"/>
        <end position="245"/>
    </location>
</feature>
<gene>
    <name evidence="10" type="ORF">CLV70_103388</name>
</gene>
<keyword evidence="6 8" id="KW-1133">Transmembrane helix</keyword>
<keyword evidence="2" id="KW-1003">Cell membrane</keyword>
<evidence type="ECO:0000256" key="3">
    <source>
        <dbReference type="ARBA" id="ARBA00022676"/>
    </source>
</evidence>
<evidence type="ECO:0000313" key="11">
    <source>
        <dbReference type="Proteomes" id="UP000239209"/>
    </source>
</evidence>
<keyword evidence="5 8" id="KW-0812">Transmembrane</keyword>
<protein>
    <submittedName>
        <fullName evidence="10">Mannosyltransferase</fullName>
    </submittedName>
</protein>
<evidence type="ECO:0000256" key="6">
    <source>
        <dbReference type="ARBA" id="ARBA00022989"/>
    </source>
</evidence>
<dbReference type="GO" id="GO:0005886">
    <property type="term" value="C:plasma membrane"/>
    <property type="evidence" value="ECO:0007669"/>
    <property type="project" value="UniProtKB-SubCell"/>
</dbReference>
<dbReference type="PANTHER" id="PTHR33908:SF3">
    <property type="entry name" value="UNDECAPRENYL PHOSPHATE-ALPHA-4-AMINO-4-DEOXY-L-ARABINOSE ARABINOSYL TRANSFERASE"/>
    <property type="match status" value="1"/>
</dbReference>
<accession>A0A2T0SDP3</accession>
<feature type="transmembrane region" description="Helical" evidence="8">
    <location>
        <begin position="103"/>
        <end position="121"/>
    </location>
</feature>
<keyword evidence="3 10" id="KW-0328">Glycosyltransferase</keyword>
<dbReference type="Pfam" id="PF13231">
    <property type="entry name" value="PMT_2"/>
    <property type="match status" value="1"/>
</dbReference>
<reference evidence="10 11" key="1">
    <citation type="submission" date="2018-03" db="EMBL/GenBank/DDBJ databases">
        <title>Genomic Encyclopedia of Archaeal and Bacterial Type Strains, Phase II (KMG-II): from individual species to whole genera.</title>
        <authorList>
            <person name="Goeker M."/>
        </authorList>
    </citation>
    <scope>NUCLEOTIDE SEQUENCE [LARGE SCALE GENOMIC DNA]</scope>
    <source>
        <strain evidence="10 11">DSM 45348</strain>
    </source>
</reference>
<evidence type="ECO:0000313" key="10">
    <source>
        <dbReference type="EMBL" id="PRY31501.1"/>
    </source>
</evidence>
<evidence type="ECO:0000256" key="2">
    <source>
        <dbReference type="ARBA" id="ARBA00022475"/>
    </source>
</evidence>
<feature type="transmembrane region" description="Helical" evidence="8">
    <location>
        <begin position="31"/>
        <end position="52"/>
    </location>
</feature>
<proteinExistence type="predicted"/>
<sequence>MVEQFVVTAATILEARPAATGTPRSRAVWPVLYPSVLPALVMLAVGAVGLARPALGWDEHATWSAATRTPGQIAQLAGTMDGVIAPYYLFLHFWTAAVGDSVAMMRLPSLVAVVLGVGLVGELGRRLFAPAVGLTGALIVTAVPQLSRYAAEARAYGIAFFFAVLSTLLLYVTLGRPTWRRWTAYGLALTLLGATHMLGLLVLSGHAVAVAVRLRAGRDRRVLLGWPAAVLAALLLVSPLIRLGLSQRGTQLEWIDPMDLHRVLIAPGVIFGAPMAGLLIVGLALAARHPRRAVLAELAALATLPPVLLIAVSFVTSPLWVPRYVLVVIVPLALLAAVALHGLPGRTVAALVLIVATAFEAHQAVRGPAARGGMDFRKAAAIVSAGQRPGDGVVYGRVGTWSLRAGLEYELRHRARPTDVLLRRSAAEAGTLGATECPELTCFTTARVWYVGARRAGDPMADAGDTLRAKFAAEYRRTGYWLLPLGTIALYERR</sequence>
<comment type="caution">
    <text evidence="10">The sequence shown here is derived from an EMBL/GenBank/DDBJ whole genome shotgun (WGS) entry which is preliminary data.</text>
</comment>
<comment type="subcellular location">
    <subcellularLocation>
        <location evidence="1">Cell membrane</location>
        <topology evidence="1">Multi-pass membrane protein</topology>
    </subcellularLocation>
</comment>
<keyword evidence="11" id="KW-1185">Reference proteome</keyword>
<evidence type="ECO:0000259" key="9">
    <source>
        <dbReference type="Pfam" id="PF13231"/>
    </source>
</evidence>
<feature type="transmembrane region" description="Helical" evidence="8">
    <location>
        <begin position="294"/>
        <end position="315"/>
    </location>
</feature>
<feature type="transmembrane region" description="Helical" evidence="8">
    <location>
        <begin position="265"/>
        <end position="287"/>
    </location>
</feature>
<dbReference type="InterPro" id="IPR038731">
    <property type="entry name" value="RgtA/B/C-like"/>
</dbReference>
<feature type="domain" description="Glycosyltransferase RgtA/B/C/D-like" evidence="9">
    <location>
        <begin position="89"/>
        <end position="240"/>
    </location>
</feature>
<name>A0A2T0SDP3_9ACTN</name>
<dbReference type="GO" id="GO:0010041">
    <property type="term" value="P:response to iron(III) ion"/>
    <property type="evidence" value="ECO:0007669"/>
    <property type="project" value="TreeGrafter"/>
</dbReference>
<evidence type="ECO:0000256" key="5">
    <source>
        <dbReference type="ARBA" id="ARBA00022692"/>
    </source>
</evidence>
<dbReference type="AlphaFoldDB" id="A0A2T0SDP3"/>
<feature type="transmembrane region" description="Helical" evidence="8">
    <location>
        <begin position="155"/>
        <end position="174"/>
    </location>
</feature>
<dbReference type="GO" id="GO:0016763">
    <property type="term" value="F:pentosyltransferase activity"/>
    <property type="evidence" value="ECO:0007669"/>
    <property type="project" value="TreeGrafter"/>
</dbReference>
<organism evidence="10 11">
    <name type="scientific">Pseudosporangium ferrugineum</name>
    <dbReference type="NCBI Taxonomy" id="439699"/>
    <lineage>
        <taxon>Bacteria</taxon>
        <taxon>Bacillati</taxon>
        <taxon>Actinomycetota</taxon>
        <taxon>Actinomycetes</taxon>
        <taxon>Micromonosporales</taxon>
        <taxon>Micromonosporaceae</taxon>
        <taxon>Pseudosporangium</taxon>
    </lineage>
</organism>
<feature type="transmembrane region" description="Helical" evidence="8">
    <location>
        <begin position="186"/>
        <end position="212"/>
    </location>
</feature>
<keyword evidence="7 8" id="KW-0472">Membrane</keyword>
<evidence type="ECO:0000256" key="8">
    <source>
        <dbReference type="SAM" id="Phobius"/>
    </source>
</evidence>
<keyword evidence="4 10" id="KW-0808">Transferase</keyword>
<dbReference type="EMBL" id="PVZG01000003">
    <property type="protein sequence ID" value="PRY31501.1"/>
    <property type="molecule type" value="Genomic_DNA"/>
</dbReference>
<evidence type="ECO:0000256" key="4">
    <source>
        <dbReference type="ARBA" id="ARBA00022679"/>
    </source>
</evidence>
<feature type="transmembrane region" description="Helical" evidence="8">
    <location>
        <begin position="72"/>
        <end position="91"/>
    </location>
</feature>
<evidence type="ECO:0000256" key="7">
    <source>
        <dbReference type="ARBA" id="ARBA00023136"/>
    </source>
</evidence>